<evidence type="ECO:0000313" key="1">
    <source>
        <dbReference type="EMBL" id="MBN8662792.1"/>
    </source>
</evidence>
<organism evidence="1 2">
    <name type="scientific">Candidatus Obscuribacter phosphatis</name>
    <dbReference type="NCBI Taxonomy" id="1906157"/>
    <lineage>
        <taxon>Bacteria</taxon>
        <taxon>Bacillati</taxon>
        <taxon>Candidatus Melainabacteria</taxon>
        <taxon>Candidatus Obscuribacterales</taxon>
        <taxon>Candidatus Obscuribacteraceae</taxon>
        <taxon>Candidatus Obscuribacter</taxon>
    </lineage>
</organism>
<protein>
    <submittedName>
        <fullName evidence="1">MoaD/ThiS family protein</fullName>
    </submittedName>
</protein>
<proteinExistence type="predicted"/>
<reference evidence="1" key="1">
    <citation type="submission" date="2021-02" db="EMBL/GenBank/DDBJ databases">
        <title>Genome-Resolved Metagenomics of a Microbial Community Performing Photosynthetic Biological Nutrient Removal.</title>
        <authorList>
            <person name="Mcdaniel E.A."/>
        </authorList>
    </citation>
    <scope>NUCLEOTIDE SEQUENCE</scope>
    <source>
        <strain evidence="1">UWPOB_OBS1</strain>
    </source>
</reference>
<dbReference type="InterPro" id="IPR012675">
    <property type="entry name" value="Beta-grasp_dom_sf"/>
</dbReference>
<gene>
    <name evidence="1" type="ORF">J0M35_20660</name>
</gene>
<dbReference type="Proteomes" id="UP000664277">
    <property type="component" value="Unassembled WGS sequence"/>
</dbReference>
<name>A0A8J7PR34_9BACT</name>
<dbReference type="SUPFAM" id="SSF54285">
    <property type="entry name" value="MoaD/ThiS"/>
    <property type="match status" value="1"/>
</dbReference>
<dbReference type="InterPro" id="IPR003749">
    <property type="entry name" value="ThiS/MoaD-like"/>
</dbReference>
<comment type="caution">
    <text evidence="1">The sequence shown here is derived from an EMBL/GenBank/DDBJ whole genome shotgun (WGS) entry which is preliminary data.</text>
</comment>
<evidence type="ECO:0000313" key="2">
    <source>
        <dbReference type="Proteomes" id="UP000664277"/>
    </source>
</evidence>
<dbReference type="AlphaFoldDB" id="A0A8J7PR34"/>
<dbReference type="Pfam" id="PF02597">
    <property type="entry name" value="ThiS"/>
    <property type="match status" value="1"/>
</dbReference>
<dbReference type="CDD" id="cd00754">
    <property type="entry name" value="Ubl_MoaD"/>
    <property type="match status" value="1"/>
</dbReference>
<accession>A0A8J7PR34</accession>
<dbReference type="Gene3D" id="3.10.20.30">
    <property type="match status" value="1"/>
</dbReference>
<dbReference type="InterPro" id="IPR016155">
    <property type="entry name" value="Mopterin_synth/thiamin_S_b"/>
</dbReference>
<sequence length="80" mass="9123">MKTIKIRYFAMLREETGKDWEHLKTNASNLVELFDELKGLYHFSLPREALRAAVNNSFCDWQEQLVDGSEVVLVPPVAGG</sequence>
<dbReference type="EMBL" id="JAFLCK010000054">
    <property type="protein sequence ID" value="MBN8662792.1"/>
    <property type="molecule type" value="Genomic_DNA"/>
</dbReference>